<protein>
    <submittedName>
        <fullName evidence="7">Patatin-like phospholipase family protein</fullName>
    </submittedName>
</protein>
<evidence type="ECO:0000256" key="2">
    <source>
        <dbReference type="ARBA" id="ARBA00022963"/>
    </source>
</evidence>
<proteinExistence type="predicted"/>
<dbReference type="Gene3D" id="3.40.1090.10">
    <property type="entry name" value="Cytosolic phospholipase A2 catalytic domain"/>
    <property type="match status" value="2"/>
</dbReference>
<evidence type="ECO:0000313" key="7">
    <source>
        <dbReference type="EMBL" id="QHG08518.1"/>
    </source>
</evidence>
<feature type="active site" description="Nucleophile" evidence="4">
    <location>
        <position position="79"/>
    </location>
</feature>
<accession>A0A6P1K9V0</accession>
<dbReference type="SUPFAM" id="SSF52151">
    <property type="entry name" value="FabD/lysophospholipase-like"/>
    <property type="match status" value="1"/>
</dbReference>
<dbReference type="EMBL" id="CP047226">
    <property type="protein sequence ID" value="QHG08518.1"/>
    <property type="molecule type" value="Genomic_DNA"/>
</dbReference>
<name>A0A6P1K9V0_FAUOS</name>
<feature type="chain" id="PRO_5026658219" evidence="5">
    <location>
        <begin position="21"/>
        <end position="306"/>
    </location>
</feature>
<keyword evidence="5" id="KW-0732">Signal</keyword>
<dbReference type="PROSITE" id="PS51257">
    <property type="entry name" value="PROKAR_LIPOPROTEIN"/>
    <property type="match status" value="1"/>
</dbReference>
<evidence type="ECO:0000256" key="5">
    <source>
        <dbReference type="SAM" id="SignalP"/>
    </source>
</evidence>
<organism evidence="7">
    <name type="scientific">Faucicola osloensis</name>
    <name type="common">Moraxella osloensis</name>
    <dbReference type="NCBI Taxonomy" id="34062"/>
    <lineage>
        <taxon>Bacteria</taxon>
        <taxon>Pseudomonadati</taxon>
        <taxon>Pseudomonadota</taxon>
        <taxon>Gammaproteobacteria</taxon>
        <taxon>Moraxellales</taxon>
        <taxon>Moraxellaceae</taxon>
        <taxon>Faucicola</taxon>
    </lineage>
</organism>
<feature type="active site" description="Proton acceptor" evidence="4">
    <location>
        <position position="191"/>
    </location>
</feature>
<dbReference type="GO" id="GO:0016787">
    <property type="term" value="F:hydrolase activity"/>
    <property type="evidence" value="ECO:0007669"/>
    <property type="project" value="UniProtKB-UniRule"/>
</dbReference>
<dbReference type="InterPro" id="IPR050301">
    <property type="entry name" value="NTE"/>
</dbReference>
<dbReference type="Pfam" id="PF01734">
    <property type="entry name" value="Patatin"/>
    <property type="match status" value="1"/>
</dbReference>
<reference evidence="7" key="1">
    <citation type="journal article" date="2020" name="Microbiol. Resour. Announc.">
        <title>Complete Genome Sequence of Moraxella osloensis Strain YV1, Isolated from an Australian Wastewater Treatment Plant.</title>
        <authorList>
            <person name="Batinovic S."/>
            <person name="Rice D.T.F."/>
            <person name="Seviour R.J."/>
            <person name="Petrovski S."/>
        </authorList>
    </citation>
    <scope>NUCLEOTIDE SEQUENCE</scope>
    <source>
        <strain evidence="7">YV1</strain>
    </source>
</reference>
<gene>
    <name evidence="7" type="ORF">GSF12_00425</name>
</gene>
<feature type="signal peptide" evidence="5">
    <location>
        <begin position="1"/>
        <end position="20"/>
    </location>
</feature>
<dbReference type="PANTHER" id="PTHR14226:SF76">
    <property type="entry name" value="NTE FAMILY PROTEIN RSSA"/>
    <property type="match status" value="1"/>
</dbReference>
<sequence length="306" mass="32564">MKPLSFFALITTSICFTVTACTKTPVIPIQPIKPPVQPSAKPKIALVLGGGGAKGFAHVGVIKVLEKNGITPDLIVGTSSGSLVGSLYASGKSASELEDIATHVSNNELLDYSWSKQGFIEGIKLQNWVNTQVDNRPIEKLPIRFASVATDLTTKQKAVFDKGNTGLAVRASSSVYGVFVPPRINNKRYGDGGLTSLVPVQTAKQMGADVIIAVDVSSPPKNSHPQDFWALLDKTFAVIPNQANAAEIKWADVVIRPAVGDIGTTNTVAREATIKAGEIATLAKLSDIEQKIGKFQKLSIKKPLNH</sequence>
<dbReference type="PROSITE" id="PS51635">
    <property type="entry name" value="PNPLA"/>
    <property type="match status" value="1"/>
</dbReference>
<dbReference type="GO" id="GO:0016042">
    <property type="term" value="P:lipid catabolic process"/>
    <property type="evidence" value="ECO:0007669"/>
    <property type="project" value="UniProtKB-UniRule"/>
</dbReference>
<keyword evidence="2 4" id="KW-0442">Lipid degradation</keyword>
<keyword evidence="1 4" id="KW-0378">Hydrolase</keyword>
<dbReference type="CDD" id="cd07205">
    <property type="entry name" value="Pat_PNPLA6_PNPLA7_NTE1_like"/>
    <property type="match status" value="1"/>
</dbReference>
<feature type="domain" description="PNPLA" evidence="6">
    <location>
        <begin position="46"/>
        <end position="204"/>
    </location>
</feature>
<dbReference type="PANTHER" id="PTHR14226">
    <property type="entry name" value="NEUROPATHY TARGET ESTERASE/SWISS CHEESE D.MELANOGASTER"/>
    <property type="match status" value="1"/>
</dbReference>
<evidence type="ECO:0000256" key="4">
    <source>
        <dbReference type="PROSITE-ProRule" id="PRU01161"/>
    </source>
</evidence>
<feature type="short sequence motif" description="DGA/G" evidence="4">
    <location>
        <begin position="191"/>
        <end position="193"/>
    </location>
</feature>
<evidence type="ECO:0000256" key="3">
    <source>
        <dbReference type="ARBA" id="ARBA00023098"/>
    </source>
</evidence>
<feature type="short sequence motif" description="GXGXXG" evidence="4">
    <location>
        <begin position="50"/>
        <end position="55"/>
    </location>
</feature>
<keyword evidence="3 4" id="KW-0443">Lipid metabolism</keyword>
<feature type="short sequence motif" description="GXSXG" evidence="4">
    <location>
        <begin position="77"/>
        <end position="81"/>
    </location>
</feature>
<dbReference type="InterPro" id="IPR002641">
    <property type="entry name" value="PNPLA_dom"/>
</dbReference>
<dbReference type="InterPro" id="IPR016035">
    <property type="entry name" value="Acyl_Trfase/lysoPLipase"/>
</dbReference>
<evidence type="ECO:0000256" key="1">
    <source>
        <dbReference type="ARBA" id="ARBA00022801"/>
    </source>
</evidence>
<dbReference type="AlphaFoldDB" id="A0A6P1K9V0"/>
<evidence type="ECO:0000259" key="6">
    <source>
        <dbReference type="PROSITE" id="PS51635"/>
    </source>
</evidence>